<feature type="transmembrane region" description="Helical" evidence="1">
    <location>
        <begin position="52"/>
        <end position="69"/>
    </location>
</feature>
<proteinExistence type="predicted"/>
<keyword evidence="1" id="KW-0472">Membrane</keyword>
<feature type="transmembrane region" description="Helical" evidence="1">
    <location>
        <begin position="20"/>
        <end position="40"/>
    </location>
</feature>
<feature type="transmembrane region" description="Helical" evidence="1">
    <location>
        <begin position="179"/>
        <end position="196"/>
    </location>
</feature>
<reference evidence="2" key="1">
    <citation type="submission" date="2006-10" db="EMBL/GenBank/DDBJ databases">
        <authorList>
            <person name="Amadeo P."/>
            <person name="Zhao Q."/>
            <person name="Wortman J."/>
            <person name="Fraser-Liggett C."/>
            <person name="Carlton J."/>
        </authorList>
    </citation>
    <scope>NUCLEOTIDE SEQUENCE</scope>
    <source>
        <strain evidence="2">G3</strain>
    </source>
</reference>
<keyword evidence="3" id="KW-1185">Reference proteome</keyword>
<dbReference type="RefSeq" id="XP_001330755.1">
    <property type="nucleotide sequence ID" value="XM_001330719.1"/>
</dbReference>
<gene>
    <name evidence="2" type="ORF">TVAG_319810</name>
</gene>
<evidence type="ECO:0000256" key="1">
    <source>
        <dbReference type="SAM" id="Phobius"/>
    </source>
</evidence>
<name>A2DQC9_TRIV3</name>
<dbReference type="InParanoid" id="A2DQC9"/>
<feature type="transmembrane region" description="Helical" evidence="1">
    <location>
        <begin position="89"/>
        <end position="115"/>
    </location>
</feature>
<evidence type="ECO:0000313" key="3">
    <source>
        <dbReference type="Proteomes" id="UP000001542"/>
    </source>
</evidence>
<protein>
    <submittedName>
        <fullName evidence="2">Uncharacterized protein</fullName>
    </submittedName>
</protein>
<evidence type="ECO:0000313" key="2">
    <source>
        <dbReference type="EMBL" id="EAY17386.1"/>
    </source>
</evidence>
<reference evidence="2" key="2">
    <citation type="journal article" date="2007" name="Science">
        <title>Draft genome sequence of the sexually transmitted pathogen Trichomonas vaginalis.</title>
        <authorList>
            <person name="Carlton J.M."/>
            <person name="Hirt R.P."/>
            <person name="Silva J.C."/>
            <person name="Delcher A.L."/>
            <person name="Schatz M."/>
            <person name="Zhao Q."/>
            <person name="Wortman J.R."/>
            <person name="Bidwell S.L."/>
            <person name="Alsmark U.C.M."/>
            <person name="Besteiro S."/>
            <person name="Sicheritz-Ponten T."/>
            <person name="Noel C.J."/>
            <person name="Dacks J.B."/>
            <person name="Foster P.G."/>
            <person name="Simillion C."/>
            <person name="Van de Peer Y."/>
            <person name="Miranda-Saavedra D."/>
            <person name="Barton G.J."/>
            <person name="Westrop G.D."/>
            <person name="Mueller S."/>
            <person name="Dessi D."/>
            <person name="Fiori P.L."/>
            <person name="Ren Q."/>
            <person name="Paulsen I."/>
            <person name="Zhang H."/>
            <person name="Bastida-Corcuera F.D."/>
            <person name="Simoes-Barbosa A."/>
            <person name="Brown M.T."/>
            <person name="Hayes R.D."/>
            <person name="Mukherjee M."/>
            <person name="Okumura C.Y."/>
            <person name="Schneider R."/>
            <person name="Smith A.J."/>
            <person name="Vanacova S."/>
            <person name="Villalvazo M."/>
            <person name="Haas B.J."/>
            <person name="Pertea M."/>
            <person name="Feldblyum T.V."/>
            <person name="Utterback T.R."/>
            <person name="Shu C.L."/>
            <person name="Osoegawa K."/>
            <person name="de Jong P.J."/>
            <person name="Hrdy I."/>
            <person name="Horvathova L."/>
            <person name="Zubacova Z."/>
            <person name="Dolezal P."/>
            <person name="Malik S.B."/>
            <person name="Logsdon J.M. Jr."/>
            <person name="Henze K."/>
            <person name="Gupta A."/>
            <person name="Wang C.C."/>
            <person name="Dunne R.L."/>
            <person name="Upcroft J.A."/>
            <person name="Upcroft P."/>
            <person name="White O."/>
            <person name="Salzberg S.L."/>
            <person name="Tang P."/>
            <person name="Chiu C.-H."/>
            <person name="Lee Y.-S."/>
            <person name="Embley T.M."/>
            <person name="Coombs G.H."/>
            <person name="Mottram J.C."/>
            <person name="Tachezy J."/>
            <person name="Fraser-Liggett C.M."/>
            <person name="Johnson P.J."/>
        </authorList>
    </citation>
    <scope>NUCLEOTIDE SEQUENCE [LARGE SCALE GENOMIC DNA]</scope>
    <source>
        <strain evidence="2">G3</strain>
    </source>
</reference>
<keyword evidence="1" id="KW-1133">Transmembrane helix</keyword>
<dbReference type="VEuPathDB" id="TrichDB:TVAG_319810"/>
<dbReference type="EMBL" id="DS113231">
    <property type="protein sequence ID" value="EAY17386.1"/>
    <property type="molecule type" value="Genomic_DNA"/>
</dbReference>
<dbReference type="AlphaFoldDB" id="A2DQC9"/>
<dbReference type="KEGG" id="tva:4775403"/>
<feature type="transmembrane region" description="Helical" evidence="1">
    <location>
        <begin position="151"/>
        <end position="173"/>
    </location>
</feature>
<keyword evidence="1" id="KW-0812">Transmembrane</keyword>
<accession>A2DQC9</accession>
<dbReference type="Proteomes" id="UP000001542">
    <property type="component" value="Unassembled WGS sequence"/>
</dbReference>
<organism evidence="2 3">
    <name type="scientific">Trichomonas vaginalis (strain ATCC PRA-98 / G3)</name>
    <dbReference type="NCBI Taxonomy" id="412133"/>
    <lineage>
        <taxon>Eukaryota</taxon>
        <taxon>Metamonada</taxon>
        <taxon>Parabasalia</taxon>
        <taxon>Trichomonadida</taxon>
        <taxon>Trichomonadidae</taxon>
        <taxon>Trichomonas</taxon>
    </lineage>
</organism>
<dbReference type="VEuPathDB" id="TrichDB:TVAGG3_1009640"/>
<sequence>MGSESQIQVRFSGQNDIKKYLHYAEMGLPGAILLFILIHLCFEEAHPAFTRFTYFLIMALHGISLYIKLDSFTLNNDPMIKKIIIHPETHIIIFAFALFFPSISSIFTWTVFVIIEALRLVVVIKQEVAPRAGGAKESIAKLCDSILSFQYLLVFRAGLEIFLNVYLFFYALFAWNGSVFIAFLIYFIGYTAYAILADPNHKQVYHFIDSKLAGLNNPQVDQARGILGQVPEYCRIIYPIPEKLIDQLKAHFD</sequence>